<dbReference type="EMBL" id="MN740336">
    <property type="protein sequence ID" value="QHU01264.1"/>
    <property type="molecule type" value="Genomic_DNA"/>
</dbReference>
<name>A0A6C0JCC8_9ZZZZ</name>
<evidence type="ECO:0000313" key="1">
    <source>
        <dbReference type="EMBL" id="QHU01264.1"/>
    </source>
</evidence>
<accession>A0A6C0JCC8</accession>
<proteinExistence type="predicted"/>
<organism evidence="1">
    <name type="scientific">viral metagenome</name>
    <dbReference type="NCBI Taxonomy" id="1070528"/>
    <lineage>
        <taxon>unclassified sequences</taxon>
        <taxon>metagenomes</taxon>
        <taxon>organismal metagenomes</taxon>
    </lineage>
</organism>
<sequence>MNNFQDRYIRSDPRRNAKMNPILWDDNTSRYLTFHGKNQEVECFDNINGKGIGIDSDNIFTQIKCKKGKAEILINNKGISNKKMYDIDLDSIANKSIKGTIDEVDKIHNGNIENTMSFDNMMLNHFSNTMGRLHTNVNKSVLSLHNRSLDNDPFFNPKNI</sequence>
<reference evidence="1" key="1">
    <citation type="journal article" date="2020" name="Nature">
        <title>Giant virus diversity and host interactions through global metagenomics.</title>
        <authorList>
            <person name="Schulz F."/>
            <person name="Roux S."/>
            <person name="Paez-Espino D."/>
            <person name="Jungbluth S."/>
            <person name="Walsh D.A."/>
            <person name="Denef V.J."/>
            <person name="McMahon K.D."/>
            <person name="Konstantinidis K.T."/>
            <person name="Eloe-Fadrosh E.A."/>
            <person name="Kyrpides N.C."/>
            <person name="Woyke T."/>
        </authorList>
    </citation>
    <scope>NUCLEOTIDE SEQUENCE</scope>
    <source>
        <strain evidence="1">GVMAG-M-3300025860-25</strain>
    </source>
</reference>
<protein>
    <submittedName>
        <fullName evidence="1">Uncharacterized protein</fullName>
    </submittedName>
</protein>
<dbReference type="AlphaFoldDB" id="A0A6C0JCC8"/>